<keyword evidence="1" id="KW-0732">Signal</keyword>
<dbReference type="Proteomes" id="UP000286715">
    <property type="component" value="Unassembled WGS sequence"/>
</dbReference>
<feature type="signal peptide" evidence="1">
    <location>
        <begin position="1"/>
        <end position="23"/>
    </location>
</feature>
<dbReference type="EMBL" id="BHZE01000002">
    <property type="protein sequence ID" value="GCD76832.1"/>
    <property type="molecule type" value="Genomic_DNA"/>
</dbReference>
<comment type="caution">
    <text evidence="2">The sequence shown here is derived from an EMBL/GenBank/DDBJ whole genome shotgun (WGS) entry which is preliminary data.</text>
</comment>
<feature type="chain" id="PRO_5019200397" description="Outer membrane protein beta-barrel domain-containing protein" evidence="1">
    <location>
        <begin position="24"/>
        <end position="223"/>
    </location>
</feature>
<reference evidence="2 3" key="1">
    <citation type="submission" date="2018-11" db="EMBL/GenBank/DDBJ databases">
        <title>Schleiferia aggregans sp. nov., a moderately thermophilic heterotrophic bacterium isolated from microbial mats at a terrestrial hot spring.</title>
        <authorList>
            <person name="Iino T."/>
            <person name="Ohkuma M."/>
            <person name="Haruta S."/>
        </authorList>
    </citation>
    <scope>NUCLEOTIDE SEQUENCE [LARGE SCALE GENOMIC DNA]</scope>
    <source>
        <strain evidence="2 3">LA</strain>
    </source>
</reference>
<keyword evidence="3" id="KW-1185">Reference proteome</keyword>
<evidence type="ECO:0000313" key="2">
    <source>
        <dbReference type="EMBL" id="GCD76832.1"/>
    </source>
</evidence>
<evidence type="ECO:0000256" key="1">
    <source>
        <dbReference type="SAM" id="SignalP"/>
    </source>
</evidence>
<evidence type="ECO:0000313" key="3">
    <source>
        <dbReference type="Proteomes" id="UP000286715"/>
    </source>
</evidence>
<organism evidence="2 3">
    <name type="scientific">Thermaurantimonas aggregans</name>
    <dbReference type="NCBI Taxonomy" id="2173829"/>
    <lineage>
        <taxon>Bacteria</taxon>
        <taxon>Pseudomonadati</taxon>
        <taxon>Bacteroidota</taxon>
        <taxon>Flavobacteriia</taxon>
        <taxon>Flavobacteriales</taxon>
        <taxon>Schleiferiaceae</taxon>
        <taxon>Thermaurantimonas</taxon>
    </lineage>
</organism>
<gene>
    <name evidence="2" type="ORF">JCM31826_03140</name>
</gene>
<proteinExistence type="predicted"/>
<dbReference type="RefSeq" id="WP_124396900.1">
    <property type="nucleotide sequence ID" value="NZ_BHZE01000002.1"/>
</dbReference>
<dbReference type="OrthoDB" id="9918732at2"/>
<sequence>MSFSKFRLALYIFLFLSSFTAISQVTHTYRLGIYGASTLTWMPFDNDLYRGPARMGWGFGFLFNRFLNSKNAFAAGLDIGSLYHHITYPAYDSMIVGNPLINVRIKNDFQFFSFPFSYRMFWGEIGYYNPFVNFGFNLGFRRRQIVEYEPNYESFNRNINNGILFNLLIGVGTTYEIAESTDLFFEVLFNRSLLNNIKESAVPQLSGEQPRFSFITVKAGLLF</sequence>
<name>A0A401XII5_9FLAO</name>
<accession>A0A401XII5</accession>
<evidence type="ECO:0008006" key="4">
    <source>
        <dbReference type="Google" id="ProtNLM"/>
    </source>
</evidence>
<protein>
    <recommendedName>
        <fullName evidence="4">Outer membrane protein beta-barrel domain-containing protein</fullName>
    </recommendedName>
</protein>
<dbReference type="AlphaFoldDB" id="A0A401XII5"/>